<dbReference type="NCBIfam" id="TIGR01216">
    <property type="entry name" value="ATP_synt_epsi"/>
    <property type="match status" value="1"/>
</dbReference>
<comment type="function">
    <text evidence="1 12">Produces ATP from ADP in the presence of a proton gradient across the membrane.</text>
</comment>
<dbReference type="CDD" id="cd12152">
    <property type="entry name" value="F1-ATPase_delta"/>
    <property type="match status" value="1"/>
</dbReference>
<dbReference type="HAMAP" id="MF_00530">
    <property type="entry name" value="ATP_synth_epsil_bac"/>
    <property type="match status" value="1"/>
</dbReference>
<dbReference type="Gene3D" id="2.60.15.10">
    <property type="entry name" value="F0F1 ATP synthase delta/epsilon subunit, N-terminal"/>
    <property type="match status" value="1"/>
</dbReference>
<keyword evidence="8 12" id="KW-0406">Ion transport</keyword>
<dbReference type="RefSeq" id="WP_011379673.1">
    <property type="nucleotide sequence ID" value="NC_007614.1"/>
</dbReference>
<evidence type="ECO:0000259" key="14">
    <source>
        <dbReference type="Pfam" id="PF00401"/>
    </source>
</evidence>
<dbReference type="AlphaFoldDB" id="A0A1H5RKX3"/>
<dbReference type="SUPFAM" id="SSF51344">
    <property type="entry name" value="Epsilon subunit of F1F0-ATP synthase N-terminal domain"/>
    <property type="match status" value="1"/>
</dbReference>
<feature type="domain" description="ATP synthase F1 complex delta/epsilon subunit N-terminal" evidence="15">
    <location>
        <begin position="4"/>
        <end position="83"/>
    </location>
</feature>
<dbReference type="PANTHER" id="PTHR13822">
    <property type="entry name" value="ATP SYNTHASE DELTA/EPSILON CHAIN"/>
    <property type="match status" value="1"/>
</dbReference>
<gene>
    <name evidence="12" type="primary">atpC</name>
    <name evidence="16" type="ORF">SAMN05216403_10131</name>
</gene>
<proteinExistence type="inferred from homology"/>
<dbReference type="GO" id="GO:0005886">
    <property type="term" value="C:plasma membrane"/>
    <property type="evidence" value="ECO:0007669"/>
    <property type="project" value="UniProtKB-SubCell"/>
</dbReference>
<accession>A0A1H5RKX3</accession>
<dbReference type="Gene3D" id="1.20.5.440">
    <property type="entry name" value="ATP synthase delta/epsilon subunit, C-terminal domain"/>
    <property type="match status" value="1"/>
</dbReference>
<dbReference type="InterPro" id="IPR036794">
    <property type="entry name" value="ATP_F1_dsu/esu_C_sf"/>
</dbReference>
<dbReference type="OrthoDB" id="9791445at2"/>
<evidence type="ECO:0000256" key="13">
    <source>
        <dbReference type="RuleBase" id="RU003656"/>
    </source>
</evidence>
<evidence type="ECO:0000256" key="8">
    <source>
        <dbReference type="ARBA" id="ARBA00023065"/>
    </source>
</evidence>
<dbReference type="Pfam" id="PF02823">
    <property type="entry name" value="ATP-synt_DE_N"/>
    <property type="match status" value="1"/>
</dbReference>
<evidence type="ECO:0000256" key="5">
    <source>
        <dbReference type="ARBA" id="ARBA00022448"/>
    </source>
</evidence>
<dbReference type="InterPro" id="IPR020547">
    <property type="entry name" value="ATP_synth_F1_esu_C"/>
</dbReference>
<reference evidence="16 17" key="1">
    <citation type="submission" date="2016-10" db="EMBL/GenBank/DDBJ databases">
        <authorList>
            <person name="de Groot N.N."/>
        </authorList>
    </citation>
    <scope>NUCLEOTIDE SEQUENCE [LARGE SCALE GENOMIC DNA]</scope>
    <source>
        <strain evidence="16 17">Nl13</strain>
    </source>
</reference>
<evidence type="ECO:0000256" key="4">
    <source>
        <dbReference type="ARBA" id="ARBA00011648"/>
    </source>
</evidence>
<dbReference type="Pfam" id="PF00401">
    <property type="entry name" value="ATP-synt_DE"/>
    <property type="match status" value="1"/>
</dbReference>
<keyword evidence="10 12" id="KW-0139">CF(1)</keyword>
<feature type="domain" description="ATP synthase epsilon subunit C-terminal" evidence="14">
    <location>
        <begin position="88"/>
        <end position="132"/>
    </location>
</feature>
<dbReference type="KEGG" id="nmu:Nmul_A0311"/>
<dbReference type="GO" id="GO:0045259">
    <property type="term" value="C:proton-transporting ATP synthase complex"/>
    <property type="evidence" value="ECO:0007669"/>
    <property type="project" value="UniProtKB-KW"/>
</dbReference>
<dbReference type="SMR" id="A0A1H5RKX3"/>
<protein>
    <recommendedName>
        <fullName evidence="12">ATP synthase epsilon chain</fullName>
    </recommendedName>
    <alternativeName>
        <fullName evidence="12">ATP synthase F1 sector epsilon subunit</fullName>
    </alternativeName>
    <alternativeName>
        <fullName evidence="12">F-ATPase epsilon subunit</fullName>
    </alternativeName>
</protein>
<dbReference type="NCBIfam" id="NF001847">
    <property type="entry name" value="PRK00571.1-4"/>
    <property type="match status" value="1"/>
</dbReference>
<evidence type="ECO:0000259" key="15">
    <source>
        <dbReference type="Pfam" id="PF02823"/>
    </source>
</evidence>
<dbReference type="EMBL" id="FNVK01000001">
    <property type="protein sequence ID" value="SEF39015.1"/>
    <property type="molecule type" value="Genomic_DNA"/>
</dbReference>
<dbReference type="PANTHER" id="PTHR13822:SF10">
    <property type="entry name" value="ATP SYNTHASE EPSILON CHAIN, CHLOROPLASTIC"/>
    <property type="match status" value="1"/>
</dbReference>
<keyword evidence="11 12" id="KW-0066">ATP synthesis</keyword>
<keyword evidence="5 12" id="KW-0813">Transport</keyword>
<comment type="similarity">
    <text evidence="3 12 13">Belongs to the ATPase epsilon chain family.</text>
</comment>
<dbReference type="InterPro" id="IPR020546">
    <property type="entry name" value="ATP_synth_F1_dsu/esu_N"/>
</dbReference>
<evidence type="ECO:0000256" key="2">
    <source>
        <dbReference type="ARBA" id="ARBA00004202"/>
    </source>
</evidence>
<keyword evidence="9 12" id="KW-0472">Membrane</keyword>
<evidence type="ECO:0000256" key="7">
    <source>
        <dbReference type="ARBA" id="ARBA00022781"/>
    </source>
</evidence>
<dbReference type="InterPro" id="IPR001469">
    <property type="entry name" value="ATP_synth_F1_dsu/esu"/>
</dbReference>
<keyword evidence="12" id="KW-0997">Cell inner membrane</keyword>
<dbReference type="Proteomes" id="UP000236751">
    <property type="component" value="Unassembled WGS sequence"/>
</dbReference>
<dbReference type="FunFam" id="2.60.15.10:FF:000001">
    <property type="entry name" value="ATP synthase epsilon chain"/>
    <property type="match status" value="1"/>
</dbReference>
<evidence type="ECO:0000313" key="17">
    <source>
        <dbReference type="Proteomes" id="UP000236751"/>
    </source>
</evidence>
<evidence type="ECO:0000256" key="10">
    <source>
        <dbReference type="ARBA" id="ARBA00023196"/>
    </source>
</evidence>
<dbReference type="GO" id="GO:0005524">
    <property type="term" value="F:ATP binding"/>
    <property type="evidence" value="ECO:0007669"/>
    <property type="project" value="UniProtKB-UniRule"/>
</dbReference>
<dbReference type="SUPFAM" id="SSF46604">
    <property type="entry name" value="Epsilon subunit of F1F0-ATP synthase C-terminal domain"/>
    <property type="match status" value="1"/>
</dbReference>
<evidence type="ECO:0000256" key="12">
    <source>
        <dbReference type="HAMAP-Rule" id="MF_00530"/>
    </source>
</evidence>
<keyword evidence="6 12" id="KW-1003">Cell membrane</keyword>
<evidence type="ECO:0000256" key="1">
    <source>
        <dbReference type="ARBA" id="ARBA00003543"/>
    </source>
</evidence>
<evidence type="ECO:0000256" key="6">
    <source>
        <dbReference type="ARBA" id="ARBA00022475"/>
    </source>
</evidence>
<dbReference type="InterPro" id="IPR036771">
    <property type="entry name" value="ATPsynth_dsu/esu_N"/>
</dbReference>
<sequence>MGVFHVDIVSAEESIYSGPAEFLVAPAEGGEVGIYPQHTPMLTRIKPGSVRIKAPLKEEELVYVSGGMLEIQPDIVTILADTAVRGADLDEAKAIEAKKHAEEAVRDRASTLDYARAQAELSEAIAQLAAIQKLRKRGH</sequence>
<keyword evidence="7 12" id="KW-0375">Hydrogen ion transport</keyword>
<evidence type="ECO:0000256" key="3">
    <source>
        <dbReference type="ARBA" id="ARBA00005712"/>
    </source>
</evidence>
<comment type="subunit">
    <text evidence="4 12 13">F-type ATPases have 2 components, CF(1) - the catalytic core - and CF(0) - the membrane proton channel. CF(1) has five subunits: alpha(3), beta(3), gamma(1), delta(1), epsilon(1). CF(0) has three main subunits: a, b and c.</text>
</comment>
<organism evidence="16 17">
    <name type="scientific">Nitrosospira multiformis (strain ATCC 25196 / NCIMB 11849 / C 71)</name>
    <dbReference type="NCBI Taxonomy" id="323848"/>
    <lineage>
        <taxon>Bacteria</taxon>
        <taxon>Pseudomonadati</taxon>
        <taxon>Pseudomonadota</taxon>
        <taxon>Betaproteobacteria</taxon>
        <taxon>Nitrosomonadales</taxon>
        <taxon>Nitrosomonadaceae</taxon>
        <taxon>Nitrosospira</taxon>
    </lineage>
</organism>
<evidence type="ECO:0000256" key="9">
    <source>
        <dbReference type="ARBA" id="ARBA00023136"/>
    </source>
</evidence>
<evidence type="ECO:0000313" key="16">
    <source>
        <dbReference type="EMBL" id="SEF39015.1"/>
    </source>
</evidence>
<dbReference type="GO" id="GO:0046933">
    <property type="term" value="F:proton-transporting ATP synthase activity, rotational mechanism"/>
    <property type="evidence" value="ECO:0007669"/>
    <property type="project" value="UniProtKB-UniRule"/>
</dbReference>
<evidence type="ECO:0000256" key="11">
    <source>
        <dbReference type="ARBA" id="ARBA00023310"/>
    </source>
</evidence>
<name>A0A1H5RKX3_NITMU</name>
<comment type="subcellular location">
    <subcellularLocation>
        <location evidence="12">Cell inner membrane</location>
        <topology evidence="12">Peripheral membrane protein</topology>
    </subcellularLocation>
    <subcellularLocation>
        <location evidence="2">Cell membrane</location>
        <topology evidence="2">Peripheral membrane protein</topology>
    </subcellularLocation>
</comment>